<dbReference type="Pfam" id="PF06280">
    <property type="entry name" value="fn3_5"/>
    <property type="match status" value="1"/>
</dbReference>
<feature type="domain" description="C5a peptidase/Subtilisin-like protease SBT2-like Fn3-like" evidence="12">
    <location>
        <begin position="616"/>
        <end position="736"/>
    </location>
</feature>
<dbReference type="EMBL" id="JAKJXP020000020">
    <property type="protein sequence ID" value="KAK7754524.1"/>
    <property type="molecule type" value="Genomic_DNA"/>
</dbReference>
<evidence type="ECO:0000256" key="7">
    <source>
        <dbReference type="PROSITE-ProRule" id="PRU01240"/>
    </source>
</evidence>
<evidence type="ECO:0000256" key="2">
    <source>
        <dbReference type="ARBA" id="ARBA00022670"/>
    </source>
</evidence>
<dbReference type="CDD" id="cd02124">
    <property type="entry name" value="PA_PoS1_like"/>
    <property type="match status" value="1"/>
</dbReference>
<organism evidence="13 14">
    <name type="scientific">Diatrype stigma</name>
    <dbReference type="NCBI Taxonomy" id="117547"/>
    <lineage>
        <taxon>Eukaryota</taxon>
        <taxon>Fungi</taxon>
        <taxon>Dikarya</taxon>
        <taxon>Ascomycota</taxon>
        <taxon>Pezizomycotina</taxon>
        <taxon>Sordariomycetes</taxon>
        <taxon>Xylariomycetidae</taxon>
        <taxon>Xylariales</taxon>
        <taxon>Diatrypaceae</taxon>
        <taxon>Diatrype</taxon>
    </lineage>
</organism>
<comment type="caution">
    <text evidence="13">The sequence shown here is derived from an EMBL/GenBank/DDBJ whole genome shotgun (WGS) entry which is preliminary data.</text>
</comment>
<dbReference type="InterPro" id="IPR036852">
    <property type="entry name" value="Peptidase_S8/S53_dom_sf"/>
</dbReference>
<evidence type="ECO:0000256" key="3">
    <source>
        <dbReference type="ARBA" id="ARBA00022729"/>
    </source>
</evidence>
<reference evidence="13 14" key="1">
    <citation type="submission" date="2024-02" db="EMBL/GenBank/DDBJ databases">
        <title>De novo assembly and annotation of 12 fungi associated with fruit tree decline syndrome in Ontario, Canada.</title>
        <authorList>
            <person name="Sulman M."/>
            <person name="Ellouze W."/>
            <person name="Ilyukhin E."/>
        </authorList>
    </citation>
    <scope>NUCLEOTIDE SEQUENCE [LARGE SCALE GENOMIC DNA]</scope>
    <source>
        <strain evidence="13 14">M11/M66-122</strain>
    </source>
</reference>
<dbReference type="PRINTS" id="PR00723">
    <property type="entry name" value="SUBTILISIN"/>
</dbReference>
<keyword evidence="4 7" id="KW-0378">Hydrolase</keyword>
<comment type="similarity">
    <text evidence="1 7 8">Belongs to the peptidase S8 family.</text>
</comment>
<dbReference type="Gene3D" id="3.40.50.200">
    <property type="entry name" value="Peptidase S8/S53 domain"/>
    <property type="match status" value="1"/>
</dbReference>
<evidence type="ECO:0000256" key="6">
    <source>
        <dbReference type="PIRSR" id="PIRSR615500-1"/>
    </source>
</evidence>
<dbReference type="PROSITE" id="PS00137">
    <property type="entry name" value="SUBTILASE_HIS"/>
    <property type="match status" value="1"/>
</dbReference>
<dbReference type="InterPro" id="IPR023827">
    <property type="entry name" value="Peptidase_S8_Asp-AS"/>
</dbReference>
<dbReference type="Pfam" id="PF02225">
    <property type="entry name" value="PA"/>
    <property type="match status" value="1"/>
</dbReference>
<dbReference type="InterPro" id="IPR022398">
    <property type="entry name" value="Peptidase_S8_His-AS"/>
</dbReference>
<feature type="chain" id="PRO_5042991986" description="Minor extracellular protease vpr" evidence="9">
    <location>
        <begin position="19"/>
        <end position="916"/>
    </location>
</feature>
<dbReference type="InterPro" id="IPR000209">
    <property type="entry name" value="Peptidase_S8/S53_dom"/>
</dbReference>
<accession>A0AAN9USD9</accession>
<dbReference type="Gene3D" id="3.50.30.30">
    <property type="match status" value="1"/>
</dbReference>
<evidence type="ECO:0008006" key="15">
    <source>
        <dbReference type="Google" id="ProtNLM"/>
    </source>
</evidence>
<feature type="signal peptide" evidence="9">
    <location>
        <begin position="1"/>
        <end position="18"/>
    </location>
</feature>
<dbReference type="PROSITE" id="PS00136">
    <property type="entry name" value="SUBTILASE_ASP"/>
    <property type="match status" value="1"/>
</dbReference>
<evidence type="ECO:0000256" key="5">
    <source>
        <dbReference type="ARBA" id="ARBA00022825"/>
    </source>
</evidence>
<dbReference type="Pfam" id="PF00082">
    <property type="entry name" value="Peptidase_S8"/>
    <property type="match status" value="1"/>
</dbReference>
<feature type="domain" description="PA" evidence="11">
    <location>
        <begin position="374"/>
        <end position="433"/>
    </location>
</feature>
<evidence type="ECO:0000259" key="11">
    <source>
        <dbReference type="Pfam" id="PF02225"/>
    </source>
</evidence>
<proteinExistence type="inferred from homology"/>
<dbReference type="InterPro" id="IPR034187">
    <property type="entry name" value="Peptidases_S8_5"/>
</dbReference>
<dbReference type="PROSITE" id="PS00138">
    <property type="entry name" value="SUBTILASE_SER"/>
    <property type="match status" value="1"/>
</dbReference>
<dbReference type="PROSITE" id="PS51892">
    <property type="entry name" value="SUBTILASE"/>
    <property type="match status" value="1"/>
</dbReference>
<keyword evidence="5 7" id="KW-0720">Serine protease</keyword>
<evidence type="ECO:0000256" key="9">
    <source>
        <dbReference type="SAM" id="SignalP"/>
    </source>
</evidence>
<dbReference type="CDD" id="cd07489">
    <property type="entry name" value="Peptidases_S8_5"/>
    <property type="match status" value="1"/>
</dbReference>
<dbReference type="PANTHER" id="PTHR43399:SF4">
    <property type="entry name" value="CELL WALL-ASSOCIATED PROTEASE"/>
    <property type="match status" value="1"/>
</dbReference>
<dbReference type="Proteomes" id="UP001320420">
    <property type="component" value="Unassembled WGS sequence"/>
</dbReference>
<keyword evidence="14" id="KW-1185">Reference proteome</keyword>
<dbReference type="GO" id="GO:0006508">
    <property type="term" value="P:proteolysis"/>
    <property type="evidence" value="ECO:0007669"/>
    <property type="project" value="UniProtKB-KW"/>
</dbReference>
<evidence type="ECO:0000313" key="14">
    <source>
        <dbReference type="Proteomes" id="UP001320420"/>
    </source>
</evidence>
<sequence length="916" mass="96822">MRATTALLVVLSAAAAQCHNFARQADNATASPSDATPRRYIIELKSREQGARAASRAAELPGLRIVRHFDSDIFPGVSVECEGACDAESLRAAFNDDETDEDGSPAVAQVYKSQRIKLAPTVEEETPSVDALAASQNNTVHKWTGVQKLHEAGILGSGAVVAVVDSGIQYTHPALGGGIGPNFTVIGGYDLVGSKWPDAPATPDDDPTDEYGHGTHVAGIIAGNSDQITGVAPSAKLLAFKVFGNSGYSDEEMAIEGFLKAYDSGADIISSSLGENNGFTNDAWAVVASRMVDRGVIVVIAAGNAGQDGPWLASNGASGKHVLTVGSVDPHAFPAQTFSIVYGASNSTDVAYVPGNSAFPNTVVDRPIVPLTTDTSVENDACEPLPSDTPSFEESIVLIKFGGCTVDTKHANVAAFGAQYVLFYSSDNTTESAASLNATGLTGAVDVSVGKSIIDAVLDGSNVTASFDVETSHYVGAHSAAGGKPALYTSWGGTYDLAMKPDISAPGSKILSTYPTDAYQVLSGTSMATPYIAGVAALYVSKYGGRAAHADDPAWAGRAIARIMSSGRSVPWSDWISTEKDFGFWAPTPQVGAGLVDAAAALGFTTQLGFEGRKFELNDTANFAGTHSVDITNNGDEPVTYTFSLQDAGGFDSWTPKVPGQDSFGVPGVILYAWLVPVVMTPEVAFPDEITIGPGETASVEFTFTVPAGLNASSIPVYSGKILVSGSNGETLGVPYFGVGCDVHGELQNVFDYGSEFPKLQAQGTTPISDNPPPITFNFSAASQDFPHLQSRLAWGTEELRWDIFDANWTEADWAYPPVIGEKGYIGSATSWNGTDTSSYFDPALHSADDIFSFPLNYKVRNIWERFWWLGRFANGTEVQNGAYNFRIAALRPFGNKELSEDWDVFEVPLLTIERV</sequence>
<name>A0AAN9USD9_9PEZI</name>
<dbReference type="InterPro" id="IPR051048">
    <property type="entry name" value="Peptidase_S8/S53_subtilisin"/>
</dbReference>
<evidence type="ECO:0000256" key="8">
    <source>
        <dbReference type="RuleBase" id="RU003355"/>
    </source>
</evidence>
<feature type="domain" description="Peptidase S8/S53" evidence="10">
    <location>
        <begin position="156"/>
        <end position="545"/>
    </location>
</feature>
<feature type="active site" description="Charge relay system" evidence="6 7">
    <location>
        <position position="526"/>
    </location>
</feature>
<keyword evidence="2 7" id="KW-0645">Protease</keyword>
<evidence type="ECO:0000259" key="10">
    <source>
        <dbReference type="Pfam" id="PF00082"/>
    </source>
</evidence>
<feature type="active site" description="Charge relay system" evidence="6 7">
    <location>
        <position position="165"/>
    </location>
</feature>
<dbReference type="SUPFAM" id="SSF52743">
    <property type="entry name" value="Subtilisin-like"/>
    <property type="match status" value="1"/>
</dbReference>
<dbReference type="InterPro" id="IPR015500">
    <property type="entry name" value="Peptidase_S8_subtilisin-rel"/>
</dbReference>
<dbReference type="GO" id="GO:0016020">
    <property type="term" value="C:membrane"/>
    <property type="evidence" value="ECO:0007669"/>
    <property type="project" value="InterPro"/>
</dbReference>
<evidence type="ECO:0000256" key="1">
    <source>
        <dbReference type="ARBA" id="ARBA00011073"/>
    </source>
</evidence>
<keyword evidence="3 9" id="KW-0732">Signal</keyword>
<dbReference type="AlphaFoldDB" id="A0AAN9USD9"/>
<dbReference type="GO" id="GO:0004252">
    <property type="term" value="F:serine-type endopeptidase activity"/>
    <property type="evidence" value="ECO:0007669"/>
    <property type="project" value="UniProtKB-UniRule"/>
</dbReference>
<evidence type="ECO:0000256" key="4">
    <source>
        <dbReference type="ARBA" id="ARBA00022801"/>
    </source>
</evidence>
<dbReference type="InterPro" id="IPR003137">
    <property type="entry name" value="PA_domain"/>
</dbReference>
<evidence type="ECO:0000313" key="13">
    <source>
        <dbReference type="EMBL" id="KAK7754524.1"/>
    </source>
</evidence>
<protein>
    <recommendedName>
        <fullName evidence="15">Minor extracellular protease vpr</fullName>
    </recommendedName>
</protein>
<feature type="active site" description="Charge relay system" evidence="6 7">
    <location>
        <position position="213"/>
    </location>
</feature>
<gene>
    <name evidence="13" type="ORF">SLS62_003544</name>
</gene>
<evidence type="ECO:0000259" key="12">
    <source>
        <dbReference type="Pfam" id="PF06280"/>
    </source>
</evidence>
<dbReference type="PANTHER" id="PTHR43399">
    <property type="entry name" value="SUBTILISIN-RELATED"/>
    <property type="match status" value="1"/>
</dbReference>
<dbReference type="InterPro" id="IPR010435">
    <property type="entry name" value="C5a/SBT2-like_Fn3"/>
</dbReference>
<dbReference type="InterPro" id="IPR023828">
    <property type="entry name" value="Peptidase_S8_Ser-AS"/>
</dbReference>